<keyword evidence="2" id="KW-1185">Reference proteome</keyword>
<comment type="caution">
    <text evidence="1">The sequence shown here is derived from an EMBL/GenBank/DDBJ whole genome shotgun (WGS) entry which is preliminary data.</text>
</comment>
<evidence type="ECO:0008006" key="3">
    <source>
        <dbReference type="Google" id="ProtNLM"/>
    </source>
</evidence>
<reference evidence="1" key="1">
    <citation type="submission" date="2023-07" db="EMBL/GenBank/DDBJ databases">
        <authorList>
            <person name="Aktuganov G."/>
            <person name="Boyko T."/>
            <person name="Delegan Y."/>
            <person name="Galimzianova N."/>
            <person name="Gilvanova E."/>
            <person name="Korobov V."/>
            <person name="Kuzmina L."/>
            <person name="Melentiev A."/>
            <person name="Milman P."/>
            <person name="Ryabova A."/>
            <person name="Stupak E."/>
            <person name="Yasakov T."/>
            <person name="Zharikova N."/>
            <person name="Zhurenko E."/>
        </authorList>
    </citation>
    <scope>NUCLEOTIDE SEQUENCE</scope>
    <source>
        <strain evidence="1">IB-739</strain>
    </source>
</reference>
<accession>A0ABT8VCH3</accession>
<sequence length="112" mass="12322">MVQMIDQGFAAAKAFGKAILLLDRYFLSETALVQWKEANASTAAPLHLVTKAKANAVACEHPPKKGSKIKMKELFQTRASKFQTATVTMYGKEETVQYLCLDLLWGKGLCAP</sequence>
<dbReference type="Proteomes" id="UP001168883">
    <property type="component" value="Unassembled WGS sequence"/>
</dbReference>
<evidence type="ECO:0000313" key="2">
    <source>
        <dbReference type="Proteomes" id="UP001168883"/>
    </source>
</evidence>
<gene>
    <name evidence="1" type="ORF">Q3C12_16865</name>
</gene>
<name>A0ABT8VCH3_9BACL</name>
<protein>
    <recommendedName>
        <fullName evidence="3">Transposase IS701-like DDE domain-containing protein</fullName>
    </recommendedName>
</protein>
<evidence type="ECO:0000313" key="1">
    <source>
        <dbReference type="EMBL" id="MDO3678678.1"/>
    </source>
</evidence>
<proteinExistence type="predicted"/>
<organism evidence="1 2">
    <name type="scientific">Paenibacillus ehimensis</name>
    <dbReference type="NCBI Taxonomy" id="79264"/>
    <lineage>
        <taxon>Bacteria</taxon>
        <taxon>Bacillati</taxon>
        <taxon>Bacillota</taxon>
        <taxon>Bacilli</taxon>
        <taxon>Bacillales</taxon>
        <taxon>Paenibacillaceae</taxon>
        <taxon>Paenibacillus</taxon>
    </lineage>
</organism>
<dbReference type="EMBL" id="JAUMKJ010000019">
    <property type="protein sequence ID" value="MDO3678678.1"/>
    <property type="molecule type" value="Genomic_DNA"/>
</dbReference>